<dbReference type="CDD" id="cd03394">
    <property type="entry name" value="PAP2_like_5"/>
    <property type="match status" value="1"/>
</dbReference>
<feature type="chain" id="PRO_5015426254" evidence="1">
    <location>
        <begin position="31"/>
        <end position="435"/>
    </location>
</feature>
<keyword evidence="4" id="KW-1185">Reference proteome</keyword>
<dbReference type="PANTHER" id="PTHR14969:SF13">
    <property type="entry name" value="AT30094P"/>
    <property type="match status" value="1"/>
</dbReference>
<dbReference type="Gene3D" id="1.20.144.10">
    <property type="entry name" value="Phosphatidic acid phosphatase type 2/haloperoxidase"/>
    <property type="match status" value="1"/>
</dbReference>
<dbReference type="InterPro" id="IPR000326">
    <property type="entry name" value="PAP2/HPO"/>
</dbReference>
<dbReference type="RefSeq" id="WP_243406694.1">
    <property type="nucleotide sequence ID" value="NZ_QENY01000004.1"/>
</dbReference>
<organism evidence="3 4">
    <name type="scientific">Hallella colorans</name>
    <dbReference type="NCBI Taxonomy" id="1703337"/>
    <lineage>
        <taxon>Bacteria</taxon>
        <taxon>Pseudomonadati</taxon>
        <taxon>Bacteroidota</taxon>
        <taxon>Bacteroidia</taxon>
        <taxon>Bacteroidales</taxon>
        <taxon>Prevotellaceae</taxon>
        <taxon>Hallella</taxon>
    </lineage>
</organism>
<proteinExistence type="predicted"/>
<sequence>MVFRIKHKLVNIALCAALLSGWCHVGVARAQDTIHVAADSVARPIYPSADTAVAKPLERADTIVRQLPSWANAAILSTPLVVEGLLMRRQDTHFRKLRNDYAPHFKHGADNLLQYVPAVAMYGMKAMGVKSSNSWGRMLTAHAMSWAMMGGVVNGLKYTVRSPRPDGSTNNSFPSGHTATAFMVATMFDKEYGHISPWVGVGAYSVATATALMRMANNRHWLSDVMTGAGIGILSTEAGYALADLLLGRSQDNGTRLARAPRRFDRPSFFSVCLGLNVPLSKYDIDERHAFTTTAGCSAGVEGAYYFSPYIGAGGRLAVSNSFIINENNNLEDNTFHALTLMGGGYFSYPLSSRVRLGGKLLGGYVRYPELTIGGHVLPTKDGACYDTGAWLTLRESTHYGIRLFADYLLLPPHSRMSTKYIHMMVWGTAFAVNF</sequence>
<dbReference type="InterPro" id="IPR036938">
    <property type="entry name" value="PAP2/HPO_sf"/>
</dbReference>
<reference evidence="3 4" key="1">
    <citation type="submission" date="2018-05" db="EMBL/GenBank/DDBJ databases">
        <title>Genomic Encyclopedia of Type Strains, Phase IV (KMG-IV): sequencing the most valuable type-strain genomes for metagenomic binning, comparative biology and taxonomic classification.</title>
        <authorList>
            <person name="Goeker M."/>
        </authorList>
    </citation>
    <scope>NUCLEOTIDE SEQUENCE [LARGE SCALE GENOMIC DNA]</scope>
    <source>
        <strain evidence="3 4">DSM 100333</strain>
    </source>
</reference>
<name>A0A2U0UIE3_9BACT</name>
<protein>
    <submittedName>
        <fullName evidence="3">PAP2 superfamily protein</fullName>
    </submittedName>
</protein>
<keyword evidence="1" id="KW-0732">Signal</keyword>
<feature type="domain" description="Phosphatidic acid phosphatase type 2/haloperoxidase" evidence="2">
    <location>
        <begin position="140"/>
        <end position="240"/>
    </location>
</feature>
<dbReference type="Proteomes" id="UP000245870">
    <property type="component" value="Unassembled WGS sequence"/>
</dbReference>
<evidence type="ECO:0000259" key="2">
    <source>
        <dbReference type="SMART" id="SM00014"/>
    </source>
</evidence>
<dbReference type="PANTHER" id="PTHR14969">
    <property type="entry name" value="SPHINGOSINE-1-PHOSPHATE PHOSPHOHYDROLASE"/>
    <property type="match status" value="1"/>
</dbReference>
<gene>
    <name evidence="3" type="ORF">C7379_10448</name>
</gene>
<accession>A0A2U0UIE3</accession>
<evidence type="ECO:0000313" key="3">
    <source>
        <dbReference type="EMBL" id="PVX57432.1"/>
    </source>
</evidence>
<dbReference type="SMART" id="SM00014">
    <property type="entry name" value="acidPPc"/>
    <property type="match status" value="1"/>
</dbReference>
<comment type="caution">
    <text evidence="3">The sequence shown here is derived from an EMBL/GenBank/DDBJ whole genome shotgun (WGS) entry which is preliminary data.</text>
</comment>
<evidence type="ECO:0000256" key="1">
    <source>
        <dbReference type="SAM" id="SignalP"/>
    </source>
</evidence>
<evidence type="ECO:0000313" key="4">
    <source>
        <dbReference type="Proteomes" id="UP000245870"/>
    </source>
</evidence>
<feature type="signal peptide" evidence="1">
    <location>
        <begin position="1"/>
        <end position="30"/>
    </location>
</feature>
<dbReference type="AlphaFoldDB" id="A0A2U0UIE3"/>
<dbReference type="EMBL" id="QENY01000004">
    <property type="protein sequence ID" value="PVX57432.1"/>
    <property type="molecule type" value="Genomic_DNA"/>
</dbReference>
<dbReference type="Pfam" id="PF01569">
    <property type="entry name" value="PAP2"/>
    <property type="match status" value="1"/>
</dbReference>
<dbReference type="SUPFAM" id="SSF48317">
    <property type="entry name" value="Acid phosphatase/Vanadium-dependent haloperoxidase"/>
    <property type="match status" value="1"/>
</dbReference>